<evidence type="ECO:0000313" key="2">
    <source>
        <dbReference type="EMBL" id="KNE55425.1"/>
    </source>
</evidence>
<dbReference type="PANTHER" id="PTHR48465:SF1">
    <property type="entry name" value="PROTEIN SSUH2 HOMOLOG"/>
    <property type="match status" value="1"/>
</dbReference>
<feature type="region of interest" description="Disordered" evidence="1">
    <location>
        <begin position="1"/>
        <end position="53"/>
    </location>
</feature>
<dbReference type="EMBL" id="GG745329">
    <property type="protein sequence ID" value="KNE55425.1"/>
    <property type="molecule type" value="Genomic_DNA"/>
</dbReference>
<protein>
    <submittedName>
        <fullName evidence="2">Uncharacterized protein</fullName>
    </submittedName>
</protein>
<dbReference type="VEuPathDB" id="FungiDB:AMAG_01320"/>
<name>A0A0L0RZ53_ALLM3</name>
<organism evidence="2 3">
    <name type="scientific">Allomyces macrogynus (strain ATCC 38327)</name>
    <name type="common">Allomyces javanicus var. macrogynus</name>
    <dbReference type="NCBI Taxonomy" id="578462"/>
    <lineage>
        <taxon>Eukaryota</taxon>
        <taxon>Fungi</taxon>
        <taxon>Fungi incertae sedis</taxon>
        <taxon>Blastocladiomycota</taxon>
        <taxon>Blastocladiomycetes</taxon>
        <taxon>Blastocladiales</taxon>
        <taxon>Blastocladiaceae</taxon>
        <taxon>Allomyces</taxon>
    </lineage>
</organism>
<keyword evidence="3" id="KW-1185">Reference proteome</keyword>
<dbReference type="Proteomes" id="UP000054350">
    <property type="component" value="Unassembled WGS sequence"/>
</dbReference>
<sequence>MPDRIRSPDRLSVPPSDGPWSSRHSTGDASTVASDDEHGGIESEDTASLDGVPATTDSMAHAARAARLAAQGAAATPGTAEELTGSSILSVVQLLSEAHNVSKRAYHKCLISHAFIGTAQFVVEERRIAWVSQPLVVTAEIASIVDAPVNIYANPPPAPWDLDVTSLLPEEISYPFELTMEVPNTAVYRTCQDCIGTGTTECPGCYGNPPPPGDEGQVCSVCNGGGRIQCPVCAGHGFLRLFLMIRCIWNIHVVRVIDSNGYPLNEPLLRMCTPLLTVNDNTMRQVLSLPAPLSNDLLAFFKFLKLQCRTIAHETQAIRHFQCRTAVYPMVEAVYLDRSAKTLWTRPRRRRWLVVGSAHNGKERMVLRINNDKQVAPWLTYEGADLKHSRT</sequence>
<proteinExistence type="predicted"/>
<gene>
    <name evidence="2" type="ORF">AMAG_01320</name>
</gene>
<feature type="compositionally biased region" description="Polar residues" evidence="1">
    <location>
        <begin position="22"/>
        <end position="33"/>
    </location>
</feature>
<reference evidence="3" key="2">
    <citation type="submission" date="2009-11" db="EMBL/GenBank/DDBJ databases">
        <title>The Genome Sequence of Allomyces macrogynus strain ATCC 38327.</title>
        <authorList>
            <consortium name="The Broad Institute Genome Sequencing Platform"/>
            <person name="Russ C."/>
            <person name="Cuomo C."/>
            <person name="Shea T."/>
            <person name="Young S.K."/>
            <person name="Zeng Q."/>
            <person name="Koehrsen M."/>
            <person name="Haas B."/>
            <person name="Borodovsky M."/>
            <person name="Guigo R."/>
            <person name="Alvarado L."/>
            <person name="Berlin A."/>
            <person name="Borenstein D."/>
            <person name="Chen Z."/>
            <person name="Engels R."/>
            <person name="Freedman E."/>
            <person name="Gellesch M."/>
            <person name="Goldberg J."/>
            <person name="Griggs A."/>
            <person name="Gujja S."/>
            <person name="Heiman D."/>
            <person name="Hepburn T."/>
            <person name="Howarth C."/>
            <person name="Jen D."/>
            <person name="Larson L."/>
            <person name="Lewis B."/>
            <person name="Mehta T."/>
            <person name="Park D."/>
            <person name="Pearson M."/>
            <person name="Roberts A."/>
            <person name="Saif S."/>
            <person name="Shenoy N."/>
            <person name="Sisk P."/>
            <person name="Stolte C."/>
            <person name="Sykes S."/>
            <person name="Walk T."/>
            <person name="White J."/>
            <person name="Yandava C."/>
            <person name="Burger G."/>
            <person name="Gray M.W."/>
            <person name="Holland P.W.H."/>
            <person name="King N."/>
            <person name="Lang F.B.F."/>
            <person name="Roger A.J."/>
            <person name="Ruiz-Trillo I."/>
            <person name="Lander E."/>
            <person name="Nusbaum C."/>
        </authorList>
    </citation>
    <scope>NUCLEOTIDE SEQUENCE [LARGE SCALE GENOMIC DNA]</scope>
    <source>
        <strain evidence="3">ATCC 38327</strain>
    </source>
</reference>
<evidence type="ECO:0000313" key="3">
    <source>
        <dbReference type="Proteomes" id="UP000054350"/>
    </source>
</evidence>
<accession>A0A0L0RZ53</accession>
<reference evidence="2 3" key="1">
    <citation type="submission" date="2009-11" db="EMBL/GenBank/DDBJ databases">
        <title>Annotation of Allomyces macrogynus ATCC 38327.</title>
        <authorList>
            <consortium name="The Broad Institute Genome Sequencing Platform"/>
            <person name="Russ C."/>
            <person name="Cuomo C."/>
            <person name="Burger G."/>
            <person name="Gray M.W."/>
            <person name="Holland P.W.H."/>
            <person name="King N."/>
            <person name="Lang F.B.F."/>
            <person name="Roger A.J."/>
            <person name="Ruiz-Trillo I."/>
            <person name="Young S.K."/>
            <person name="Zeng Q."/>
            <person name="Gargeya S."/>
            <person name="Fitzgerald M."/>
            <person name="Haas B."/>
            <person name="Abouelleil A."/>
            <person name="Alvarado L."/>
            <person name="Arachchi H.M."/>
            <person name="Berlin A."/>
            <person name="Chapman S.B."/>
            <person name="Gearin G."/>
            <person name="Goldberg J."/>
            <person name="Griggs A."/>
            <person name="Gujja S."/>
            <person name="Hansen M."/>
            <person name="Heiman D."/>
            <person name="Howarth C."/>
            <person name="Larimer J."/>
            <person name="Lui A."/>
            <person name="MacDonald P.J.P."/>
            <person name="McCowen C."/>
            <person name="Montmayeur A."/>
            <person name="Murphy C."/>
            <person name="Neiman D."/>
            <person name="Pearson M."/>
            <person name="Priest M."/>
            <person name="Roberts A."/>
            <person name="Saif S."/>
            <person name="Shea T."/>
            <person name="Sisk P."/>
            <person name="Stolte C."/>
            <person name="Sykes S."/>
            <person name="Wortman J."/>
            <person name="Nusbaum C."/>
            <person name="Birren B."/>
        </authorList>
    </citation>
    <scope>NUCLEOTIDE SEQUENCE [LARGE SCALE GENOMIC DNA]</scope>
    <source>
        <strain evidence="2 3">ATCC 38327</strain>
    </source>
</reference>
<dbReference type="InterPro" id="IPR052789">
    <property type="entry name" value="SSUH2_homolog"/>
</dbReference>
<dbReference type="PANTHER" id="PTHR48465">
    <property type="entry name" value="PROTEIN SSUH2 HOMOLOG"/>
    <property type="match status" value="1"/>
</dbReference>
<dbReference type="OrthoDB" id="5546182at2759"/>
<evidence type="ECO:0000256" key="1">
    <source>
        <dbReference type="SAM" id="MobiDB-lite"/>
    </source>
</evidence>
<dbReference type="AlphaFoldDB" id="A0A0L0RZ53"/>